<evidence type="ECO:0000256" key="3">
    <source>
        <dbReference type="ARBA" id="ARBA00012438"/>
    </source>
</evidence>
<evidence type="ECO:0000256" key="5">
    <source>
        <dbReference type="ARBA" id="ARBA00022553"/>
    </source>
</evidence>
<feature type="transmembrane region" description="Helical" evidence="14">
    <location>
        <begin position="280"/>
        <end position="299"/>
    </location>
</feature>
<evidence type="ECO:0000256" key="2">
    <source>
        <dbReference type="ARBA" id="ARBA00004651"/>
    </source>
</evidence>
<comment type="subcellular location">
    <subcellularLocation>
        <location evidence="2">Cell membrane</location>
        <topology evidence="2">Multi-pass membrane protein</topology>
    </subcellularLocation>
</comment>
<evidence type="ECO:0000256" key="11">
    <source>
        <dbReference type="ARBA" id="ARBA00022989"/>
    </source>
</evidence>
<evidence type="ECO:0000256" key="4">
    <source>
        <dbReference type="ARBA" id="ARBA00022475"/>
    </source>
</evidence>
<keyword evidence="4" id="KW-1003">Cell membrane</keyword>
<sequence length="583" mass="66129">MRIGTKMFVGYILLIIVPFICFAYFVYSQLNAKLTTQYHLANQQNIEQLSANLDASLLKIESLYSIYQNNSALIDYLRGDAMNDRDLIYAYLKEISPAFSFGSLAEPQIDGLFVYPKYQRKLLTVSGIRPYEELQGELTNGELRTLSPKQGLWKKVKDADALSLVYYHQIYNDLYTNELGILAITVRSSIIDDFVQSIRHMHPGNAIVIIDNEGRVVFRNSDATTFGQLNEAALQEFTAVGDSSTSPFIVNSAPVKRLGWTVIELNPRESLFHLFRVKQWWLVAAVGLLILLSFLYYAIVSSLTKRVILLSRHMRKVGPESLGRSYAGPAGKDELGYLISNYNAMIARMDELVNRVQKVELLKKDAEFRMLQAQIQPHFLYNTLETMRMLARSHGDSIVSEMAYSLGNLMRYSLSKKDDASLGEEWEYLRQYLDIHQIRMPELHMEWMKDEAAAALSCPRYILQPLVENSILHGLSKRRGQKTIAVRMTLDGEFVTIVVADNGVGIPEERLAQLHQMLRGTHIAEESMHSDTGGIGLGNVIQRVKAYFGPQSSLTLESKLGVGTTCTLRLYREDREHAESVDR</sequence>
<dbReference type="InterPro" id="IPR003660">
    <property type="entry name" value="HAMP_dom"/>
</dbReference>
<dbReference type="InterPro" id="IPR003594">
    <property type="entry name" value="HATPase_dom"/>
</dbReference>
<dbReference type="InterPro" id="IPR010559">
    <property type="entry name" value="Sig_transdc_His_kin_internal"/>
</dbReference>
<dbReference type="Gene3D" id="6.10.340.10">
    <property type="match status" value="1"/>
</dbReference>
<dbReference type="PANTHER" id="PTHR34220">
    <property type="entry name" value="SENSOR HISTIDINE KINASE YPDA"/>
    <property type="match status" value="1"/>
</dbReference>
<evidence type="ECO:0000256" key="7">
    <source>
        <dbReference type="ARBA" id="ARBA00022692"/>
    </source>
</evidence>
<keyword evidence="8" id="KW-0547">Nucleotide-binding</keyword>
<dbReference type="GO" id="GO:0016301">
    <property type="term" value="F:kinase activity"/>
    <property type="evidence" value="ECO:0007669"/>
    <property type="project" value="UniProtKB-KW"/>
</dbReference>
<evidence type="ECO:0000256" key="12">
    <source>
        <dbReference type="ARBA" id="ARBA00023012"/>
    </source>
</evidence>
<keyword evidence="9 17" id="KW-0418">Kinase</keyword>
<evidence type="ECO:0000259" key="15">
    <source>
        <dbReference type="PROSITE" id="PS50109"/>
    </source>
</evidence>
<keyword evidence="11 14" id="KW-1133">Transmembrane helix</keyword>
<dbReference type="Pfam" id="PF02518">
    <property type="entry name" value="HATPase_c"/>
    <property type="match status" value="1"/>
</dbReference>
<comment type="catalytic activity">
    <reaction evidence="1">
        <text>ATP + protein L-histidine = ADP + protein N-phospho-L-histidine.</text>
        <dbReference type="EC" id="2.7.13.3"/>
    </reaction>
</comment>
<dbReference type="EMBL" id="JACXZA010000001">
    <property type="protein sequence ID" value="MBD3917201.1"/>
    <property type="molecule type" value="Genomic_DNA"/>
</dbReference>
<evidence type="ECO:0000256" key="6">
    <source>
        <dbReference type="ARBA" id="ARBA00022679"/>
    </source>
</evidence>
<keyword evidence="5" id="KW-0597">Phosphoprotein</keyword>
<dbReference type="InterPro" id="IPR005467">
    <property type="entry name" value="His_kinase_dom"/>
</dbReference>
<dbReference type="Proteomes" id="UP000609346">
    <property type="component" value="Unassembled WGS sequence"/>
</dbReference>
<evidence type="ECO:0000313" key="18">
    <source>
        <dbReference type="Proteomes" id="UP000609346"/>
    </source>
</evidence>
<organism evidence="17 18">
    <name type="scientific">Paenibacillus terricola</name>
    <dbReference type="NCBI Taxonomy" id="2763503"/>
    <lineage>
        <taxon>Bacteria</taxon>
        <taxon>Bacillati</taxon>
        <taxon>Bacillota</taxon>
        <taxon>Bacilli</taxon>
        <taxon>Bacillales</taxon>
        <taxon>Paenibacillaceae</taxon>
        <taxon>Paenibacillus</taxon>
    </lineage>
</organism>
<dbReference type="SUPFAM" id="SSF55874">
    <property type="entry name" value="ATPase domain of HSP90 chaperone/DNA topoisomerase II/histidine kinase"/>
    <property type="match status" value="1"/>
</dbReference>
<keyword evidence="7 14" id="KW-0812">Transmembrane</keyword>
<proteinExistence type="predicted"/>
<evidence type="ECO:0000256" key="1">
    <source>
        <dbReference type="ARBA" id="ARBA00000085"/>
    </source>
</evidence>
<evidence type="ECO:0000256" key="13">
    <source>
        <dbReference type="ARBA" id="ARBA00023136"/>
    </source>
</evidence>
<dbReference type="PROSITE" id="PS50109">
    <property type="entry name" value="HIS_KIN"/>
    <property type="match status" value="1"/>
</dbReference>
<evidence type="ECO:0000256" key="10">
    <source>
        <dbReference type="ARBA" id="ARBA00022840"/>
    </source>
</evidence>
<dbReference type="RefSeq" id="WP_224753178.1">
    <property type="nucleotide sequence ID" value="NZ_JACXZA010000001.1"/>
</dbReference>
<keyword evidence="12" id="KW-0902">Two-component regulatory system</keyword>
<evidence type="ECO:0000259" key="16">
    <source>
        <dbReference type="PROSITE" id="PS50885"/>
    </source>
</evidence>
<keyword evidence="18" id="KW-1185">Reference proteome</keyword>
<gene>
    <name evidence="17" type="ORF">H8B09_00425</name>
</gene>
<evidence type="ECO:0000256" key="14">
    <source>
        <dbReference type="SAM" id="Phobius"/>
    </source>
</evidence>
<name>A0ABR8MMG7_9BACL</name>
<keyword evidence="6" id="KW-0808">Transferase</keyword>
<evidence type="ECO:0000256" key="8">
    <source>
        <dbReference type="ARBA" id="ARBA00022741"/>
    </source>
</evidence>
<dbReference type="Pfam" id="PF06580">
    <property type="entry name" value="His_kinase"/>
    <property type="match status" value="1"/>
</dbReference>
<protein>
    <recommendedName>
        <fullName evidence="3">histidine kinase</fullName>
        <ecNumber evidence="3">2.7.13.3</ecNumber>
    </recommendedName>
</protein>
<dbReference type="InterPro" id="IPR036890">
    <property type="entry name" value="HATPase_C_sf"/>
</dbReference>
<dbReference type="EC" id="2.7.13.3" evidence="3"/>
<feature type="domain" description="Histidine kinase" evidence="15">
    <location>
        <begin position="462"/>
        <end position="574"/>
    </location>
</feature>
<feature type="transmembrane region" description="Helical" evidence="14">
    <location>
        <begin position="7"/>
        <end position="27"/>
    </location>
</feature>
<reference evidence="17 18" key="1">
    <citation type="submission" date="2020-09" db="EMBL/GenBank/DDBJ databases">
        <title>Paenibacillus sp. strain PR3 16S rRNA gene Genome sequencing and assembly.</title>
        <authorList>
            <person name="Kim J."/>
        </authorList>
    </citation>
    <scope>NUCLEOTIDE SEQUENCE [LARGE SCALE GENOMIC DNA]</scope>
    <source>
        <strain evidence="17 18">PR3</strain>
    </source>
</reference>
<dbReference type="Gene3D" id="3.30.565.10">
    <property type="entry name" value="Histidine kinase-like ATPase, C-terminal domain"/>
    <property type="match status" value="1"/>
</dbReference>
<keyword evidence="10" id="KW-0067">ATP-binding</keyword>
<feature type="domain" description="HAMP" evidence="16">
    <location>
        <begin position="301"/>
        <end position="354"/>
    </location>
</feature>
<dbReference type="InterPro" id="IPR050640">
    <property type="entry name" value="Bact_2-comp_sensor_kinase"/>
</dbReference>
<evidence type="ECO:0000256" key="9">
    <source>
        <dbReference type="ARBA" id="ARBA00022777"/>
    </source>
</evidence>
<evidence type="ECO:0000313" key="17">
    <source>
        <dbReference type="EMBL" id="MBD3917201.1"/>
    </source>
</evidence>
<dbReference type="PROSITE" id="PS50885">
    <property type="entry name" value="HAMP"/>
    <property type="match status" value="1"/>
</dbReference>
<keyword evidence="13 14" id="KW-0472">Membrane</keyword>
<dbReference type="PANTHER" id="PTHR34220:SF11">
    <property type="entry name" value="SENSOR PROTEIN KINASE HPTS"/>
    <property type="match status" value="1"/>
</dbReference>
<comment type="caution">
    <text evidence="17">The sequence shown here is derived from an EMBL/GenBank/DDBJ whole genome shotgun (WGS) entry which is preliminary data.</text>
</comment>
<accession>A0ABR8MMG7</accession>